<gene>
    <name evidence="8" type="ORF">HDA44_007129</name>
</gene>
<evidence type="ECO:0000313" key="8">
    <source>
        <dbReference type="EMBL" id="MBB5983788.1"/>
    </source>
</evidence>
<dbReference type="InterPro" id="IPR013249">
    <property type="entry name" value="RNA_pol_sigma70_r4_t2"/>
</dbReference>
<evidence type="ECO:0000259" key="5">
    <source>
        <dbReference type="Pfam" id="PF04542"/>
    </source>
</evidence>
<dbReference type="SUPFAM" id="SSF88659">
    <property type="entry name" value="Sigma3 and sigma4 domains of RNA polymerase sigma factors"/>
    <property type="match status" value="1"/>
</dbReference>
<dbReference type="SUPFAM" id="SSF88946">
    <property type="entry name" value="Sigma2 domain of RNA polymerase sigma factors"/>
    <property type="match status" value="1"/>
</dbReference>
<keyword evidence="2" id="KW-0805">Transcription regulation</keyword>
<evidence type="ECO:0000259" key="6">
    <source>
        <dbReference type="Pfam" id="PF08281"/>
    </source>
</evidence>
<dbReference type="EMBL" id="JACHNF010000001">
    <property type="protein sequence ID" value="MBB5983788.1"/>
    <property type="molecule type" value="Genomic_DNA"/>
</dbReference>
<feature type="domain" description="DUF6596" evidence="7">
    <location>
        <begin position="218"/>
        <end position="318"/>
    </location>
</feature>
<organism evidence="8 9">
    <name type="scientific">Kribbella solani</name>
    <dbReference type="NCBI Taxonomy" id="236067"/>
    <lineage>
        <taxon>Bacteria</taxon>
        <taxon>Bacillati</taxon>
        <taxon>Actinomycetota</taxon>
        <taxon>Actinomycetes</taxon>
        <taxon>Propionibacteriales</taxon>
        <taxon>Kribbellaceae</taxon>
        <taxon>Kribbella</taxon>
    </lineage>
</organism>
<dbReference type="InterPro" id="IPR013325">
    <property type="entry name" value="RNA_pol_sigma_r2"/>
</dbReference>
<keyword evidence="3" id="KW-0731">Sigma factor</keyword>
<evidence type="ECO:0000256" key="3">
    <source>
        <dbReference type="ARBA" id="ARBA00023082"/>
    </source>
</evidence>
<dbReference type="InterPro" id="IPR013324">
    <property type="entry name" value="RNA_pol_sigma_r3/r4-like"/>
</dbReference>
<evidence type="ECO:0000313" key="9">
    <source>
        <dbReference type="Proteomes" id="UP000558997"/>
    </source>
</evidence>
<feature type="domain" description="RNA polymerase sigma factor 70 region 4 type 2" evidence="6">
    <location>
        <begin position="150"/>
        <end position="200"/>
    </location>
</feature>
<dbReference type="InterPro" id="IPR007627">
    <property type="entry name" value="RNA_pol_sigma70_r2"/>
</dbReference>
<reference evidence="8 9" key="1">
    <citation type="submission" date="2020-08" db="EMBL/GenBank/DDBJ databases">
        <title>Sequencing the genomes of 1000 actinobacteria strains.</title>
        <authorList>
            <person name="Klenk H.-P."/>
        </authorList>
    </citation>
    <scope>NUCLEOTIDE SEQUENCE [LARGE SCALE GENOMIC DNA]</scope>
    <source>
        <strain evidence="8 9">DSM 17294</strain>
    </source>
</reference>
<keyword evidence="4" id="KW-0804">Transcription</keyword>
<evidence type="ECO:0000259" key="7">
    <source>
        <dbReference type="Pfam" id="PF20239"/>
    </source>
</evidence>
<comment type="caution">
    <text evidence="8">The sequence shown here is derived from an EMBL/GenBank/DDBJ whole genome shotgun (WGS) entry which is preliminary data.</text>
</comment>
<dbReference type="Pfam" id="PF04542">
    <property type="entry name" value="Sigma70_r2"/>
    <property type="match status" value="1"/>
</dbReference>
<dbReference type="Proteomes" id="UP000558997">
    <property type="component" value="Unassembled WGS sequence"/>
</dbReference>
<dbReference type="GO" id="GO:0016987">
    <property type="term" value="F:sigma factor activity"/>
    <property type="evidence" value="ECO:0007669"/>
    <property type="project" value="UniProtKB-KW"/>
</dbReference>
<dbReference type="GO" id="GO:0006352">
    <property type="term" value="P:DNA-templated transcription initiation"/>
    <property type="evidence" value="ECO:0007669"/>
    <property type="project" value="InterPro"/>
</dbReference>
<dbReference type="RefSeq" id="WP_184842126.1">
    <property type="nucleotide sequence ID" value="NZ_BAAAVN010000013.1"/>
</dbReference>
<dbReference type="InterPro" id="IPR036388">
    <property type="entry name" value="WH-like_DNA-bd_sf"/>
</dbReference>
<sequence length="473" mass="49790">MTDAVGAAVAEAHVREWAFVLAATARVAADLDLAEDCVQDAYAKALVHWRETGVPRRPGAWLTTVATRRALELHRRADVARRKLPLLIDRADGAVGGDALDGGVRGGGAPDHGARGGRALGGDAGGGDALGGYVWSGVDAYPDDRLRLVFTCCHPALAEEARVALTLRLVCGLTSAEIAKAFLVKEATMQARITRAKQKISRSGIPYRIPRVAELPERIGAVLDVVHLVYAAGHTAGDGDELTRPELADRGLDLARMMRMLLPEDAEVAGLLALLLLTEARQPARVDETGQLVLMENQNRALWDQQLIAEGLQLVPEALAGGAGGCGTVGGVTGGAAGGGVGGGGGVGVGRFGVMAAVAAVHGEAGRWEDTDWGEILGLYDVLFRRWPSPVVTLNRIVALSYVAGPAAALRELEELSNDPALATYPYLASTRAELLRRTGRSAEARAAYEEALAFTSNSVEADFLQRRITPDA</sequence>
<accession>A0A841E967</accession>
<dbReference type="GO" id="GO:0003677">
    <property type="term" value="F:DNA binding"/>
    <property type="evidence" value="ECO:0007669"/>
    <property type="project" value="InterPro"/>
</dbReference>
<dbReference type="InterPro" id="IPR046531">
    <property type="entry name" value="DUF6596"/>
</dbReference>
<keyword evidence="9" id="KW-1185">Reference proteome</keyword>
<evidence type="ECO:0000256" key="2">
    <source>
        <dbReference type="ARBA" id="ARBA00023015"/>
    </source>
</evidence>
<dbReference type="Gene3D" id="1.10.10.10">
    <property type="entry name" value="Winged helix-like DNA-binding domain superfamily/Winged helix DNA-binding domain"/>
    <property type="match status" value="1"/>
</dbReference>
<dbReference type="Gene3D" id="1.10.1740.10">
    <property type="match status" value="1"/>
</dbReference>
<evidence type="ECO:0000256" key="4">
    <source>
        <dbReference type="ARBA" id="ARBA00023163"/>
    </source>
</evidence>
<feature type="domain" description="RNA polymerase sigma-70 region 2" evidence="5">
    <location>
        <begin position="20"/>
        <end position="78"/>
    </location>
</feature>
<dbReference type="PANTHER" id="PTHR47756:SF2">
    <property type="entry name" value="BLL6612 PROTEIN"/>
    <property type="match status" value="1"/>
</dbReference>
<dbReference type="PANTHER" id="PTHR47756">
    <property type="entry name" value="BLL6612 PROTEIN-RELATED"/>
    <property type="match status" value="1"/>
</dbReference>
<evidence type="ECO:0000256" key="1">
    <source>
        <dbReference type="ARBA" id="ARBA00010641"/>
    </source>
</evidence>
<dbReference type="Pfam" id="PF20239">
    <property type="entry name" value="DUF6596"/>
    <property type="match status" value="1"/>
</dbReference>
<dbReference type="AlphaFoldDB" id="A0A841E967"/>
<name>A0A841E967_9ACTN</name>
<protein>
    <submittedName>
        <fullName evidence="8">RNA polymerase sigma-70 factor (ECF subfamily)</fullName>
    </submittedName>
</protein>
<dbReference type="Pfam" id="PF08281">
    <property type="entry name" value="Sigma70_r4_2"/>
    <property type="match status" value="1"/>
</dbReference>
<comment type="similarity">
    <text evidence="1">Belongs to the sigma-70 factor family. ECF subfamily.</text>
</comment>
<proteinExistence type="inferred from homology"/>